<feature type="region of interest" description="Disordered" evidence="2">
    <location>
        <begin position="2894"/>
        <end position="2915"/>
    </location>
</feature>
<dbReference type="Proteomes" id="UP000604046">
    <property type="component" value="Unassembled WGS sequence"/>
</dbReference>
<feature type="region of interest" description="Disordered" evidence="2">
    <location>
        <begin position="3953"/>
        <end position="4023"/>
    </location>
</feature>
<feature type="domain" description="SAP" evidence="4">
    <location>
        <begin position="4355"/>
        <end position="4389"/>
    </location>
</feature>
<feature type="region of interest" description="Disordered" evidence="2">
    <location>
        <begin position="253"/>
        <end position="284"/>
    </location>
</feature>
<evidence type="ECO:0000259" key="4">
    <source>
        <dbReference type="PROSITE" id="PS50800"/>
    </source>
</evidence>
<feature type="compositionally biased region" description="Polar residues" evidence="2">
    <location>
        <begin position="4003"/>
        <end position="4023"/>
    </location>
</feature>
<dbReference type="PROSITE" id="PS50800">
    <property type="entry name" value="SAP"/>
    <property type="match status" value="1"/>
</dbReference>
<feature type="compositionally biased region" description="Acidic residues" evidence="2">
    <location>
        <begin position="3063"/>
        <end position="3072"/>
    </location>
</feature>
<dbReference type="GO" id="GO:0015074">
    <property type="term" value="P:DNA integration"/>
    <property type="evidence" value="ECO:0007669"/>
    <property type="project" value="InterPro"/>
</dbReference>
<evidence type="ECO:0000259" key="5">
    <source>
        <dbReference type="PROSITE" id="PS50994"/>
    </source>
</evidence>
<name>A0A812UYG2_9DINO</name>
<feature type="compositionally biased region" description="Basic and acidic residues" evidence="2">
    <location>
        <begin position="1437"/>
        <end position="1450"/>
    </location>
</feature>
<feature type="compositionally biased region" description="Polar residues" evidence="2">
    <location>
        <begin position="253"/>
        <end position="274"/>
    </location>
</feature>
<feature type="compositionally biased region" description="Low complexity" evidence="2">
    <location>
        <begin position="3010"/>
        <end position="3021"/>
    </location>
</feature>
<feature type="compositionally biased region" description="Basic and acidic residues" evidence="2">
    <location>
        <begin position="3025"/>
        <end position="3038"/>
    </location>
</feature>
<keyword evidence="3" id="KW-0472">Membrane</keyword>
<feature type="compositionally biased region" description="Basic and acidic residues" evidence="2">
    <location>
        <begin position="3953"/>
        <end position="4001"/>
    </location>
</feature>
<organism evidence="6 7">
    <name type="scientific">Symbiodinium natans</name>
    <dbReference type="NCBI Taxonomy" id="878477"/>
    <lineage>
        <taxon>Eukaryota</taxon>
        <taxon>Sar</taxon>
        <taxon>Alveolata</taxon>
        <taxon>Dinophyceae</taxon>
        <taxon>Suessiales</taxon>
        <taxon>Symbiodiniaceae</taxon>
        <taxon>Symbiodinium</taxon>
    </lineage>
</organism>
<dbReference type="InterPro" id="IPR001584">
    <property type="entry name" value="Integrase_cat-core"/>
</dbReference>
<keyword evidence="1" id="KW-0175">Coiled coil</keyword>
<feature type="compositionally biased region" description="Low complexity" evidence="2">
    <location>
        <begin position="3320"/>
        <end position="3330"/>
    </location>
</feature>
<dbReference type="EMBL" id="CAJNDS010002802">
    <property type="protein sequence ID" value="CAE7603545.1"/>
    <property type="molecule type" value="Genomic_DNA"/>
</dbReference>
<dbReference type="InterPro" id="IPR043502">
    <property type="entry name" value="DNA/RNA_pol_sf"/>
</dbReference>
<dbReference type="InterPro" id="IPR003034">
    <property type="entry name" value="SAP_dom"/>
</dbReference>
<dbReference type="Gene3D" id="3.60.10.10">
    <property type="entry name" value="Endonuclease/exonuclease/phosphatase"/>
    <property type="match status" value="2"/>
</dbReference>
<feature type="region of interest" description="Disordered" evidence="2">
    <location>
        <begin position="5203"/>
        <end position="5252"/>
    </location>
</feature>
<feature type="compositionally biased region" description="Basic residues" evidence="2">
    <location>
        <begin position="5238"/>
        <end position="5252"/>
    </location>
</feature>
<keyword evidence="3" id="KW-0812">Transmembrane</keyword>
<feature type="compositionally biased region" description="Acidic residues" evidence="2">
    <location>
        <begin position="5208"/>
        <end position="5233"/>
    </location>
</feature>
<dbReference type="InterPro" id="IPR036691">
    <property type="entry name" value="Endo/exonu/phosph_ase_sf"/>
</dbReference>
<dbReference type="InterPro" id="IPR052055">
    <property type="entry name" value="Hepadnavirus_pol/RT"/>
</dbReference>
<keyword evidence="7" id="KW-1185">Reference proteome</keyword>
<evidence type="ECO:0000256" key="3">
    <source>
        <dbReference type="SAM" id="Phobius"/>
    </source>
</evidence>
<sequence length="7027" mass="784125">MGGTPNPPSPKPPRTPKVYKALEGVWEQIREAARVELSKAGFRAPVEDKSSDEVALLDLLQAHIGDLPADVQTALRNRNKVPDVPPEEAAITATNELKGASTKLRSLGHRKIRLQAKIDESKAALKALYVEMQNLMQELKAAEENMETLAKTFRDKVLQAPVQEEDEDFNLSEVLGSIGLSLDEAQLQKVRDAQAQHKLQRRQKAAEQLLAHDAPTWKSKTLSYDEKNLKCSLSASAKGQLSWSKDVEKASTRVPSASLSGTPESQAVLTTPSKPGTEDDFDPLPLSRGVFTNNISPEWREFGPSPINLYNRFSALAEDENPNDEFTSLLLKAKDQSLAACEEELVELVDKMPIRQGSLEEWAANHALHQLATHRNEPSVCLEAIADAKRQPKDEPAKFEITVANVTRWRAEIKTWLLDRRPQGVCLQETHLTAKEQHLAIHQLDQAGYAAWTLPAHPTEGGKNSGGVMIAVEKDRNFRFLRSFGVEGKGYVAVVGRTGKRDIVFISIYLETSVGLTGGHNPTIVGDLIAFIKGLTIEWFVAGDFNLPPQDILETSIESLLRGKVLATNEPTIMGGNEIDFAIASHTVSNGLEITTDWDVPFRPFRRPVDDEQAPFQGHFTLVYPSLLLEPRADDAITAGFAGFTQRVEASLYPSDIRGLRIGLSPKLQQVVQSHLSQLLLNWEECDAFRKAHQEQAKKYEAWLQGDGKNHLRHLYRALKTEENTTTRPFADLAVEAQMGGAMKCSEHYLMKPFLNWLAWCANGKSKPSLIAGCPLAPALSRVVLHDPISKMHSASPVHHIDLWVDDCSADFVDSHAPTVAAQAIKCYRELKADLENQGLMVSTTKTAFICSNKASARELQSLLEEHEPPIKTLGKDLGLDYAAGQRRRITVAKGRHAKGGQRARKLTKLQVKSTSIRVRLFNGSIRSSALYGHEGVGVAPKRRKWFRSLLAAALGRPTLASTDSALEFHSNKVVDPAYTILSQHFKAIRRLLLSWPDRDIARLHQSWNKLGQWLSEAEHPWKRAAGPLGAAWCYLQELEWEAISLSKWRVEGDILDIRQGPDFHRLLFQLKHLIDTRRHRRIAQSDGGKGLETGPDWTAPRRLLKQANKQEKAALQALWQGAVKASPTATCSLCNLPATKKHVLWECKWWKKHGEQPPRWWEDYPEHQSTDCLWNFGLMPNLPREMPFGDSILEVQGVLRNPDQIPEGAFAATDASGGPTTDQRLQTVVWGLIVYEWCGDTPKRIGSIAGLLGNEQSVYRGEAKAIQQAALLLPEGTDVTSDCKGAVARARRGPAGGGAHQDIFGTAPTHELRLTWVPSHLGCEEFKAKMGEGQEWRRNINAEVDALVSRHAKALYSTERAERLQKQDKLATDVASFLGRRLLSLLEGGLNSPTVNPADGIPGGKGEIPFKRPSKKETDAEAPAAESPSQSSNSTELRRASPDQPRHQPEPSPTPPAEGGEASTDPMPVKQESTEEFSSEESSGEAAPLLPWPLLADSLHLTVDRVRRSNNRDFWLFNLGPTLWLDCFPTFKGSSLLGIGGTRAVYTSPSSEGKVWKVALKADPSHHGIEQTIGQRLPGLCATQTRMVGTGQLTIRDFKTLEIEVLEVERLTLLPDQPSNLQVLHMFMVLTALVGAGIWVAAWARGVVRTDHSSPRRLAIAFRQRLLATDGGKEVLGTLIRQGVIIPSPSLNLCLPMTVNGVNRPQMQEVCKDLAHQGEASYSVGICHLEVYKALEGVWEQIPEAARVELSKAGFRAPVEDKSSDEVALLDLLQAHIGDLPADVQTALHNRNKVPDVPPEEAAITATNELKGASTKLRSLGHRKIRLQAKIDESKAALKALYVEMQNLMQELKAAEENMETLAKTFRDKVLQAPVQEEDEDFNLSEVLGSIGLSLDEAQLQKVRDAQAQHKLQRRQKAAEQLLAHDAPTWKSKTLSYDEKNLKCSLSASAKGQLSWSKDVEKASTRVPSASLSGTPESQAVLTTPSKPGTEDDFDPLPLSRGVFTNNISPEWREFGPSPINLYNRFSALAEDENPNDEFTSLLLKAKDQSLAACEEELVELVDKMPIRQGSLEEWAANHALHQLATHRNEPSVCLEAIADAKRQPKDEPAKFEITVANVTRWRAEIKTWLLDRQGVCLQETHLTAKEQHLAIHQLDQAGYAAWTLPAHPTEGGKNSGGVMIAVEKDRNFRFLRSFGVEGKGYVAVVGRTGKRDIVFISIYLETSVGLTGGHNPTIVGDLIAFIKGLTIEWFVAGDFNLPPQDILETSIESLLRGKVLATNEPTIMGGNEIDFAIASHTVSNGLEITTDWDVPFRPFRRPVDDEQAPFQGHFTLVYPSLLLEPRADDAITAGFAGFTQRVEASLYPSDIRGLRIGLSPKLQQVVQSHLSQLLLNWEECDAFRKAHQEQAKKYEAWLQGDGKNHLRHLYRALKTEENTTTRPFADLAVEAQMGGAMKCSEHYLMKPFLNWLAWCANGKSKPSLIAGCPLAPALSRVVLHDPISKMHSASPVHHIDLWVDDCSADFVDSHAPTVAAQAIKCYRELKADLENQGLMVSTTKTAFICSNKASARELQSLLEEHEPPIKTLGKDLGLDYAAGQRRRITVAKGRHAKGGQRARKLTKLQVKSTSIRVRLFNGSIRSSALYGHEGVGVAPKRRKWFRSLLAAALGRPTLASTDSALEFHSNKVVDPAYTILSQHFKAIRRLLLSWPDRDIARLHQSWNKLGQWLSEAEHPWKRAAGPLGAAWCYLQELEWEAISLSKWRVEGDILDIRQGPDFHRLLFQLKHLIDTRRHRRIAQSDGGKGLETGPDWTALSRRLQQPRVPCATFLPPRSMYSGNANGGKSMVNNRLDGGKITRSINPLIVCGILGSCPTFPGKCPSEILFWKSKESSAIQTKSLKGRLKPSNKRPFSFQKGPMSPVIAKGPLRVPEGAPQGEEHTKTFLVLRPPMSFALHGRFFLGLILRENNLRAILLASLKQGLNSPTVNPADGIPGGKGEIPFKRPSKKETDAEAPAAESPSQSSNSTELRRASPDQPRHQPEPSPTPPAEGGEASTDPMPVKQESTEEFSSEESSGEAAPLLPWPLLADSLHLTVDRVRRSNNRDFWLSNLGPTLWLDCFPTFKGSSLLGIGGTRAVYTSPSSEGKVWKVALKADPSHHGIEQTIGQRLPGLCATQTRMVGTGQLTIRDFKTLEIEVLEVERLTLLPDQPSNLQVLHMFMVLTALVGAGIWVAAWARGVVRTDHSSPRRLAIAFRQRLLATDGGKEVLGTLIRQGVIIPSPSLNLCLPMTVNGVNSSGDWCFASIEDLEEIKIHRVGMGKGYGSSASSAAEGEGSWRDSLHSQQRRKGSNGEQGNEPCRNQFGFQSQEGHRHQRAQNQSKLQSVHRQEKNELQSVHLRTQCRVVRSFLFTRWTGNPATQQWRNTSAGMRKSMLQDVPVQFLQETKQEPGNPRNLLVELHTFGPGTASDAKAVEQRVPAETRGLGPYNPGRGLGPYNPGWKMRELNQGAVPEDHLRRNDLLEARRHLQSQRDHHRSEWEQRKPLRSTRILLGGEQKGGECEKGARSQTLEMRKMNGEIGQDDYQKEKEVDYQKEKAEIDYQEEKTEIDYQEESKFYGLCTNKSLYSDKTMNGTRDPLVMWIWTSIPGAKNLYDPKTMQFDYNGAMAMMLMLGALEQRGTERSLAFVCLCEKTTERLEQQASSSDDLNRRIESATKAIKAPDVWNPQASGEHPPDFTTWKHQFLNWLGFADSQYSEALSMIESLGATPIDVSTLTTVERELSTKLYHILTSYMRGAATQLSRNWSRERCGYRLYQSLLWEYQPATKQRALTLSQAIGMFPNFDGGKSMVEQIGSLENLVREYEIASGKTYDRDLLMGVLLRCSPRAIRDHLTLTMREGTNYMSVKQAILSYEQSSKTWDYQTVLKQKTLQNTASSSNADQGPAPMEVDAVYEKGALEQDFANGEKVDEKEATKEERKDEAKVSTKEERKAERKVESMAKEERKVEASEASTEVPHSTVESVTPSQSASQYRIRRVRNIDFHHIANTPPDGTEHYELSEVSEEEGDWFTRRIEVQGPECYYIGDESENKQDHESDELYQWYENSLERVQGGSEPLNVRMVQLDTKQHVVILDSGCKTHKGVRCELKGGETWGEETQAGELVSPDGKARVPVEYQRNSLRLTAEVRGVEQVRAVKVTLAYDFGKVPEKDWSLLPNGTPVHRHFGLEFVKPPTGTWKYRTTIVKVGNEWEVIEATELLERKSDLEDRIPGLLFRSEILTFLHRTPEYLDKCLVEEVAPEEAPKEEEKKMEEEPEWFGRERGAPEELQVPVPKGVVKQQGKAGGHQELELDMGSTIVVNGESLTATSEIEKLREGCRYLGLSVSGSKVKMFRRLCNYLTEDRDEDAEEVADRLRKQRPKARTRPGVPEPTEAEIEEHMATHMPMQPWCDFCAAAKSKQDHTPQSSEAKYEDPGKPVIQMDFMYMGQNSVSLIILDSWTRFSWAIPVPGKAPTKKLAEKVVKFSLEMNYISEEVLFAIDVEPATTALLDLIVAIRQKLGYKAGKYPNKPYHKGRTARVERHIQNLRRQSLTMIEMVEDRIGEKIPEDHALRAWAIHHAAWLFNRYHLHSGTQSTAFQLVYGRPYQGQILPFGEYVFGLAKPGGVKNRSLWTGGIWVGKDDRDMDVITSKDGIFTSRSVRRTQPAWRARAKRKKEEKMSQSQQEMKQAGDKREKLKEKKERNLRKLVKQQMLRKSISTVVRRTGKAELDKLANMKVVKTIKKEECSEEGHAAVRMMFLFHLIYNWELTVLDIRDAFLQVKQKALMYADISPWIRTLLGLDEDHVWKVEKCLPGQRSAAEQWFTHLVEILKRLGSEQFVGIPSILKHRVKKIAVSIHVDDELVAGAKGEGRWLICELEKFFKLTVEGPFPSHRGSGEQLHYLKRTYEFLEEGILVTVSKKHYEKLKGLYKLGNRKPRQTPEHQLIGTVDNSKELEENECKKFRSALGTLLYISQDRWDLQHVTKCLASKMSKPTEQALTCLKQALLYVQGTEQLGFLLKYTKVGNKMMDAKVTRGDPDGFKCGKTMDDANRRFLMYHIGAMVWNGESHERYGKEEAMEHVAGEVCRSQVRALRATLLSERGSKTARAMYLTMMVNMISQIAGQPDDFGGREREEREFVFIYVKEVSGWIILFSVLLGGIFALLLFYMVEQKVNEGRQEPQEEGPQEPQEEGPQEPQEEGPQEPQEEDHRNHRKKDHRNRRKKDHRFRSEYGCTGGLVPSASVLAFLVDNADDMASLVAQYAPGDARASHVARALWTLVQCDATSACKRSSLVDPAWQRVLLARRLPQSESTAPGLCDTLSWLRSKSGACRRSSTLLFRSRKQLSRVEDGQSRESIDAQRLLHCRRELAELVSEAGLPIAAQAQLASAPEEIIVASLGSMRASTIRKKVREWRRVRIFSLGACGCPWPSHVGIVLDYLRERVDEPCGRTVPEAVVSAFAFMEKVGCVPGPDRVSASQILRNFVNQATHDLEVGAPPTKKAPLLPLVMVGSLELRVVDAQAPLYARGLAFCKLLKLWTACRTSDLCGLNPSSLRLNRLGLVGVLEKTKTTGAGKRIRHLPIYISHSAYFMAPDWLSVGWKVWSDPAMSFGRDYFLPMPKPDWSGACKRMAEYADSAGLSVQLLRRLSVPRRQGSKWLQSENPLLLCDAAAVFWKEHSERNWLNSMLAAIEVSKELRDYVGRWHISSSDEYLRTAQQVVVGLQEKLVTYFCGPDRWDLRNAGLDELESHLRARGVVAEEVDDAESQSPYFVTVVGNKRLRRLHRRGGCGVSVLEVQESEPVWHLKGLMYNLACQHCWRPGESTVSEAEEADDSGSARFAGVGGCQCLWLAEVSVAPSVHRVSFLVLGSSSACSMTVDVLASADADLRFQMEEAGVSADVQKAIYAEGFTSVRVFAGLEETREGVRAALKSSFKLDSNESPAMRKEIALLLAVWEGARSQLTYQAKNKEEAKQGTQNRLMQSSEYGAMRTRVEQVLNRTLKDREAPSKALVASKLEQLEDGVPKAEDLRDVTSYEDVEGEAYSAIIDPATAMLRIKPGRASTIPPGSPEELRLRHRRIGLAWDFVKTRHSTRAWVPDNCVDCFRVLSDHVLGSAVAGLRSASGQGPTWSLVLSYEQELRKAAYRYIRDGQCKDLRAALEKACDAPEVLTTHFIVPFTLGKAEDPVDMPDLTKVPWLHHGKGGKGKGGGKAPDWGRQWGKSNKTPDGRALCFKFNKRAVADPGKRKSVATADEAASGDEEELWNNIFPSRAYSGLEYEEGGDGIRIAGLRGTGPPLYCRMGGARKPFTDGCGLCSPGRWPPSARQDAYENVKLSFHQRLATKLHNFVGAKLNVRDLAFKLAAGVVKEAPFSDEMLEEGRSIIWKELRDAGCQLPVEEKSPGQPFYLAAIEELLRLAGDPDSAAFYTSQDSFAKGVRLGVGVELPRVPAVFTAKDRWRTYPDGPDGTVLRDNYVSAKEHAAEVQKQFEIEAELGAMYETDLEAACRELGEVSVASLGAIEKKDGSYRVTHDATHGLSVNSVIKVRDQMRCPGAGDLRRALQTLPTAFFALSGDVARAHRLVKIAKRDWKHLCCRTGTKRDDVIWVNCVGTFGVSSAAYHWCRLMSGLGRSAFFLFGKFGWMQLVYVDDLLWLVGDKGGIEKLITVIFYYSALGLPFAWKKFSGGLVCKWVGFELTLAERALGLTEGRAKWIISWVSHTVDAGAVRMADFRAVLGRLSFAFTVLPNFRPLLGPLYAWSAAMGSFHSLPLPKLVVVLLNFLKASLERLGRNAAVADHCDAERELFRTDARAEGDEVWIGGFALDNGTLSECRWFAERISHNTGKWLFLAGESYRAIASLELLATLTAVVLFGVPGGQHLGCACSASTDNRGNAFAVSKLMTTKFPLCAFLLELAMQLQMKSSELQLRWLPRLQNVEADRLTNGDFTGFSDHKRLRFSVDEFRGILLSDMLDLGSDLYGSIREAKTKGKLRIPKTRREDTLKCRDPWM</sequence>
<feature type="compositionally biased region" description="Polar residues" evidence="2">
    <location>
        <begin position="3372"/>
        <end position="3381"/>
    </location>
</feature>
<feature type="region of interest" description="Disordered" evidence="2">
    <location>
        <begin position="1389"/>
        <end position="1489"/>
    </location>
</feature>
<feature type="coiled-coil region" evidence="1">
    <location>
        <begin position="1832"/>
        <end position="1870"/>
    </location>
</feature>
<gene>
    <name evidence="6" type="ORF">SNAT2548_LOCUS34323</name>
</gene>
<feature type="region of interest" description="Disordered" evidence="2">
    <location>
        <begin position="3523"/>
        <end position="3565"/>
    </location>
</feature>
<keyword evidence="3" id="KW-1133">Transmembrane helix</keyword>
<dbReference type="PANTHER" id="PTHR33050:SF7">
    <property type="entry name" value="RIBONUCLEASE H"/>
    <property type="match status" value="1"/>
</dbReference>
<dbReference type="PROSITE" id="PS50994">
    <property type="entry name" value="INTEGRASE"/>
    <property type="match status" value="1"/>
</dbReference>
<feature type="compositionally biased region" description="Basic and acidic residues" evidence="2">
    <location>
        <begin position="3523"/>
        <end position="3538"/>
    </location>
</feature>
<protein>
    <submittedName>
        <fullName evidence="6">Uncharacterized protein</fullName>
    </submittedName>
</protein>
<reference evidence="6" key="1">
    <citation type="submission" date="2021-02" db="EMBL/GenBank/DDBJ databases">
        <authorList>
            <person name="Dougan E. K."/>
            <person name="Rhodes N."/>
            <person name="Thang M."/>
            <person name="Chan C."/>
        </authorList>
    </citation>
    <scope>NUCLEOTIDE SEQUENCE</scope>
</reference>
<feature type="region of interest" description="Disordered" evidence="2">
    <location>
        <begin position="1967"/>
        <end position="1998"/>
    </location>
</feature>
<feature type="compositionally biased region" description="Acidic residues" evidence="2">
    <location>
        <begin position="1475"/>
        <end position="1484"/>
    </location>
</feature>
<evidence type="ECO:0000256" key="2">
    <source>
        <dbReference type="SAM" id="MobiDB-lite"/>
    </source>
</evidence>
<feature type="compositionally biased region" description="Basic and acidic residues" evidence="2">
    <location>
        <begin position="3552"/>
        <end position="3565"/>
    </location>
</feature>
<evidence type="ECO:0000313" key="6">
    <source>
        <dbReference type="EMBL" id="CAE7603545.1"/>
    </source>
</evidence>
<accession>A0A812UYG2</accession>
<feature type="domain" description="Integrase catalytic" evidence="5">
    <location>
        <begin position="4459"/>
        <end position="4633"/>
    </location>
</feature>
<dbReference type="PANTHER" id="PTHR33050">
    <property type="entry name" value="REVERSE TRANSCRIPTASE DOMAIN-CONTAINING PROTEIN"/>
    <property type="match status" value="1"/>
</dbReference>
<proteinExistence type="predicted"/>
<feature type="region of interest" description="Disordered" evidence="2">
    <location>
        <begin position="3319"/>
        <end position="3389"/>
    </location>
</feature>
<comment type="caution">
    <text evidence="6">The sequence shown here is derived from an EMBL/GenBank/DDBJ whole genome shotgun (WGS) entry which is preliminary data.</text>
</comment>
<feature type="transmembrane region" description="Helical" evidence="3">
    <location>
        <begin position="5258"/>
        <end position="5275"/>
    </location>
</feature>
<dbReference type="SUPFAM" id="SSF56672">
    <property type="entry name" value="DNA/RNA polymerases"/>
    <property type="match status" value="1"/>
</dbReference>
<feature type="region of interest" description="Disordered" evidence="2">
    <location>
        <begin position="6220"/>
        <end position="6245"/>
    </location>
</feature>
<dbReference type="SUPFAM" id="SSF56219">
    <property type="entry name" value="DNase I-like"/>
    <property type="match status" value="2"/>
</dbReference>
<feature type="compositionally biased region" description="Low complexity" evidence="2">
    <location>
        <begin position="1422"/>
        <end position="1433"/>
    </location>
</feature>
<feature type="coiled-coil region" evidence="1">
    <location>
        <begin position="118"/>
        <end position="156"/>
    </location>
</feature>
<feature type="compositionally biased region" description="Polar residues" evidence="2">
    <location>
        <begin position="1967"/>
        <end position="1988"/>
    </location>
</feature>
<feature type="compositionally biased region" description="Basic and acidic residues" evidence="2">
    <location>
        <begin position="4716"/>
        <end position="4729"/>
    </location>
</feature>
<feature type="region of interest" description="Disordered" evidence="2">
    <location>
        <begin position="2979"/>
        <end position="3078"/>
    </location>
</feature>
<feature type="region of interest" description="Disordered" evidence="2">
    <location>
        <begin position="4696"/>
        <end position="4729"/>
    </location>
</feature>
<evidence type="ECO:0000256" key="1">
    <source>
        <dbReference type="SAM" id="Coils"/>
    </source>
</evidence>
<evidence type="ECO:0000313" key="7">
    <source>
        <dbReference type="Proteomes" id="UP000604046"/>
    </source>
</evidence>
<feature type="transmembrane region" description="Helical" evidence="3">
    <location>
        <begin position="5173"/>
        <end position="5196"/>
    </location>
</feature>